<name>A0AA45HJN4_9BACT</name>
<dbReference type="Proteomes" id="UP000245921">
    <property type="component" value="Unassembled WGS sequence"/>
</dbReference>
<proteinExistence type="predicted"/>
<keyword evidence="1" id="KW-1133">Transmembrane helix</keyword>
<dbReference type="RefSeq" id="WP_109603916.1">
    <property type="nucleotide sequence ID" value="NZ_JAMHJO010000001.1"/>
</dbReference>
<comment type="caution">
    <text evidence="2">The sequence shown here is derived from an EMBL/GenBank/DDBJ whole genome shotgun (WGS) entry which is preliminary data.</text>
</comment>
<accession>A0AA45HJN4</accession>
<dbReference type="EMBL" id="QGGI01000002">
    <property type="protein sequence ID" value="PWJ96299.1"/>
    <property type="molecule type" value="Genomic_DNA"/>
</dbReference>
<evidence type="ECO:0000313" key="3">
    <source>
        <dbReference type="Proteomes" id="UP000245921"/>
    </source>
</evidence>
<gene>
    <name evidence="2" type="ORF">C7380_102217</name>
</gene>
<feature type="transmembrane region" description="Helical" evidence="1">
    <location>
        <begin position="276"/>
        <end position="299"/>
    </location>
</feature>
<keyword evidence="3" id="KW-1185">Reference proteome</keyword>
<sequence>MDINKKFIIKNVFLILFILLFNLLNFYYLINSNLKIFEKQVEKNVESYSKSQITYLNSKKTILSILSKDIMGNTANRILTNYYSKLNLQEKNSLKNNLILDENLVLYKTYHDRYMDYINDIYMGKEDSKIFLTDNKFNILMPYDKIPLNKTLFNKNLFQLSLSKENIFLSDFFYHNDEVYFYIAMKSFELKSGKITDKHMGYFILESKFNTFNSPFVSFKNKNDLIVNGLFLKNYNDNSVSIINDEKKFYAIKSLDFLNKKFFIVYEDTNNEYFNLFYMTSITITILFFISLLVIYNIISNSRKKLFQNIDLLSNELNKTKFLDDRNYDVSFKKIIDYINKLKKEKINIYNCIPKNESNDVFFFNEDSLFKMLIDNFSKNFSFLNTVISYKKHKNYFEFQKFFGNERSFIYKFKKIKFDIEDIQKKNISLYKVYNIKEIVDDENLDINTDKNIFDIYFVMIEFNFEYKIFLFPIKSSNKNIEDSILLFISLFKNNIYFYSYLNEINNKKQYNYFNIYNELDFYSMFDILNKKSNLNIMIKFKKSNYNSYEKYFEFNLKILNILKYSFKDIFFKYSLFRLNSEIYLLSIYDIDNKQVDFIKNILYKNFYDILLNDEIEIQVLSNINELKTKILKLT</sequence>
<evidence type="ECO:0000313" key="2">
    <source>
        <dbReference type="EMBL" id="PWJ96299.1"/>
    </source>
</evidence>
<dbReference type="AlphaFoldDB" id="A0AA45HJN4"/>
<reference evidence="2 3" key="1">
    <citation type="submission" date="2018-05" db="EMBL/GenBank/DDBJ databases">
        <title>Genomic Encyclopedia of Type Strains, Phase IV (KMG-IV): sequencing the most valuable type-strain genomes for metagenomic binning, comparative biology and taxonomic classification.</title>
        <authorList>
            <person name="Goeker M."/>
        </authorList>
    </citation>
    <scope>NUCLEOTIDE SEQUENCE [LARGE SCALE GENOMIC DNA]</scope>
    <source>
        <strain evidence="2 3">DSM 24906</strain>
    </source>
</reference>
<keyword evidence="1" id="KW-0812">Transmembrane</keyword>
<organism evidence="2 3">
    <name type="scientific">Oceanotoga teriensis</name>
    <dbReference type="NCBI Taxonomy" id="515440"/>
    <lineage>
        <taxon>Bacteria</taxon>
        <taxon>Thermotogati</taxon>
        <taxon>Thermotogota</taxon>
        <taxon>Thermotogae</taxon>
        <taxon>Petrotogales</taxon>
        <taxon>Petrotogaceae</taxon>
        <taxon>Oceanotoga</taxon>
    </lineage>
</organism>
<protein>
    <submittedName>
        <fullName evidence="2">Uncharacterized protein</fullName>
    </submittedName>
</protein>
<feature type="transmembrane region" description="Helical" evidence="1">
    <location>
        <begin position="12"/>
        <end position="30"/>
    </location>
</feature>
<keyword evidence="1" id="KW-0472">Membrane</keyword>
<evidence type="ECO:0000256" key="1">
    <source>
        <dbReference type="SAM" id="Phobius"/>
    </source>
</evidence>